<dbReference type="OrthoDB" id="2400485at2759"/>
<sequence length="226" mass="25638">MDLLFKRAFTGATLYYVGLQGYLVYHLKTAPPNNVQPNWSVGSKDMFHSGMEPVPAKPKLESATPESREPMVQAVLSLYQSKPSLGAMEFYAPDATVEDPCFLFKGKREIAAAWYNMVKFIPTSETLSYKVDHSEDWVRISVNQKYCLRGIGLHIALPSVVYLTLTRTDEGKELIVNHTDEWYGKPLLERSNHFGFELIGTTARVFRRAHGWIATRYSCAPNVRDL</sequence>
<proteinExistence type="predicted"/>
<dbReference type="PANTHER" id="PTHR34213">
    <property type="entry name" value="NUCLEAR TRANSPORT FACTOR 2 (NTF2) FAMILY PROTEIN"/>
    <property type="match status" value="1"/>
</dbReference>
<dbReference type="Proteomes" id="UP000838412">
    <property type="component" value="Chromosome 2"/>
</dbReference>
<reference evidence="1" key="1">
    <citation type="submission" date="2022-01" db="EMBL/GenBank/DDBJ databases">
        <authorList>
            <person name="Braso-Vives M."/>
        </authorList>
    </citation>
    <scope>NUCLEOTIDE SEQUENCE</scope>
</reference>
<dbReference type="PANTHER" id="PTHR34213:SF2">
    <property type="entry name" value="NUCLEAR TRANSPORT FACTOR 2 (NTF2) FAMILY PROTEIN"/>
    <property type="match status" value="1"/>
</dbReference>
<name>A0A8J9ZJT7_BRALA</name>
<dbReference type="EMBL" id="OV696687">
    <property type="protein sequence ID" value="CAH1254915.1"/>
    <property type="molecule type" value="Genomic_DNA"/>
</dbReference>
<accession>A0A8J9ZJT7</accession>
<dbReference type="AlphaFoldDB" id="A0A8J9ZJT7"/>
<protein>
    <submittedName>
        <fullName evidence="1">Hypp1432 protein</fullName>
    </submittedName>
</protein>
<keyword evidence="2" id="KW-1185">Reference proteome</keyword>
<dbReference type="SUPFAM" id="SSF54427">
    <property type="entry name" value="NTF2-like"/>
    <property type="match status" value="1"/>
</dbReference>
<evidence type="ECO:0000313" key="1">
    <source>
        <dbReference type="EMBL" id="CAH1254915.1"/>
    </source>
</evidence>
<gene>
    <name evidence="1" type="primary">Hypp1432</name>
    <name evidence="1" type="ORF">BLAG_LOCUS14144</name>
</gene>
<evidence type="ECO:0000313" key="2">
    <source>
        <dbReference type="Proteomes" id="UP000838412"/>
    </source>
</evidence>
<organism evidence="1 2">
    <name type="scientific">Branchiostoma lanceolatum</name>
    <name type="common">Common lancelet</name>
    <name type="synonym">Amphioxus lanceolatum</name>
    <dbReference type="NCBI Taxonomy" id="7740"/>
    <lineage>
        <taxon>Eukaryota</taxon>
        <taxon>Metazoa</taxon>
        <taxon>Chordata</taxon>
        <taxon>Cephalochordata</taxon>
        <taxon>Leptocardii</taxon>
        <taxon>Amphioxiformes</taxon>
        <taxon>Branchiostomatidae</taxon>
        <taxon>Branchiostoma</taxon>
    </lineage>
</organism>
<dbReference type="InterPro" id="IPR032710">
    <property type="entry name" value="NTF2-like_dom_sf"/>
</dbReference>
<dbReference type="Gene3D" id="3.10.450.50">
    <property type="match status" value="1"/>
</dbReference>